<dbReference type="Proteomes" id="UP001142810">
    <property type="component" value="Unassembled WGS sequence"/>
</dbReference>
<dbReference type="RefSeq" id="WP_265616473.1">
    <property type="nucleotide sequence ID" value="NZ_JAPFRD010000005.1"/>
</dbReference>
<keyword evidence="2 3" id="KW-0802">TPR repeat</keyword>
<feature type="compositionally biased region" description="Low complexity" evidence="4">
    <location>
        <begin position="467"/>
        <end position="549"/>
    </location>
</feature>
<protein>
    <submittedName>
        <fullName evidence="7">VWA domain-containing protein</fullName>
    </submittedName>
</protein>
<evidence type="ECO:0000259" key="6">
    <source>
        <dbReference type="SMART" id="SM00327"/>
    </source>
</evidence>
<feature type="domain" description="VWFA" evidence="6">
    <location>
        <begin position="93"/>
        <end position="290"/>
    </location>
</feature>
<dbReference type="SUPFAM" id="SSF48452">
    <property type="entry name" value="TPR-like"/>
    <property type="match status" value="1"/>
</dbReference>
<dbReference type="InterPro" id="IPR050768">
    <property type="entry name" value="UPF0353/GerABKA_families"/>
</dbReference>
<dbReference type="PROSITE" id="PS50293">
    <property type="entry name" value="TPR_REGION"/>
    <property type="match status" value="1"/>
</dbReference>
<dbReference type="PROSITE" id="PS50005">
    <property type="entry name" value="TPR"/>
    <property type="match status" value="1"/>
</dbReference>
<evidence type="ECO:0000313" key="7">
    <source>
        <dbReference type="EMBL" id="MCW8107779.1"/>
    </source>
</evidence>
<dbReference type="EMBL" id="JAPFRD010000005">
    <property type="protein sequence ID" value="MCW8107779.1"/>
    <property type="molecule type" value="Genomic_DNA"/>
</dbReference>
<feature type="repeat" description="TPR" evidence="3">
    <location>
        <begin position="418"/>
        <end position="451"/>
    </location>
</feature>
<dbReference type="SMART" id="SM00028">
    <property type="entry name" value="TPR"/>
    <property type="match status" value="1"/>
</dbReference>
<dbReference type="Pfam" id="PF13519">
    <property type="entry name" value="VWA_2"/>
    <property type="match status" value="1"/>
</dbReference>
<proteinExistence type="predicted"/>
<dbReference type="Pfam" id="PF07719">
    <property type="entry name" value="TPR_2"/>
    <property type="match status" value="1"/>
</dbReference>
<evidence type="ECO:0000256" key="5">
    <source>
        <dbReference type="SAM" id="Phobius"/>
    </source>
</evidence>
<feature type="region of interest" description="Disordered" evidence="4">
    <location>
        <begin position="465"/>
        <end position="606"/>
    </location>
</feature>
<dbReference type="PANTHER" id="PTHR22550">
    <property type="entry name" value="SPORE GERMINATION PROTEIN"/>
    <property type="match status" value="1"/>
</dbReference>
<gene>
    <name evidence="7" type="ORF">OPS25_04610</name>
</gene>
<dbReference type="Gene3D" id="3.40.50.410">
    <property type="entry name" value="von Willebrand factor, type A domain"/>
    <property type="match status" value="1"/>
</dbReference>
<reference evidence="7" key="1">
    <citation type="submission" date="2022-11" db="EMBL/GenBank/DDBJ databases">
        <title>Alteromonas sp. nov., isolated from sea water of the Qingdao.</title>
        <authorList>
            <person name="Wang Q."/>
        </authorList>
    </citation>
    <scope>NUCLEOTIDE SEQUENCE</scope>
    <source>
        <strain evidence="7">ASW11-7</strain>
    </source>
</reference>
<name>A0ABT3P4U9_9ALTE</name>
<evidence type="ECO:0000256" key="3">
    <source>
        <dbReference type="PROSITE-ProRule" id="PRU00339"/>
    </source>
</evidence>
<keyword evidence="5" id="KW-0472">Membrane</keyword>
<accession>A0ABT3P4U9</accession>
<feature type="region of interest" description="Disordered" evidence="4">
    <location>
        <begin position="613"/>
        <end position="632"/>
    </location>
</feature>
<dbReference type="InterPro" id="IPR019734">
    <property type="entry name" value="TPR_rpt"/>
</dbReference>
<feature type="compositionally biased region" description="Basic and acidic residues" evidence="4">
    <location>
        <begin position="590"/>
        <end position="603"/>
    </location>
</feature>
<evidence type="ECO:0000256" key="1">
    <source>
        <dbReference type="ARBA" id="ARBA00022737"/>
    </source>
</evidence>
<dbReference type="InterPro" id="IPR002035">
    <property type="entry name" value="VWF_A"/>
</dbReference>
<dbReference type="Gene3D" id="1.25.40.10">
    <property type="entry name" value="Tetratricopeptide repeat domain"/>
    <property type="match status" value="1"/>
</dbReference>
<dbReference type="InterPro" id="IPR036465">
    <property type="entry name" value="vWFA_dom_sf"/>
</dbReference>
<feature type="compositionally biased region" description="Acidic residues" evidence="4">
    <location>
        <begin position="564"/>
        <end position="575"/>
    </location>
</feature>
<dbReference type="PANTHER" id="PTHR22550:SF14">
    <property type="entry name" value="VWFA DOMAIN-CONTAINING PROTEIN"/>
    <property type="match status" value="1"/>
</dbReference>
<dbReference type="InterPro" id="IPR011990">
    <property type="entry name" value="TPR-like_helical_dom_sf"/>
</dbReference>
<organism evidence="7 8">
    <name type="scientific">Alteromonas aquimaris</name>
    <dbReference type="NCBI Taxonomy" id="2998417"/>
    <lineage>
        <taxon>Bacteria</taxon>
        <taxon>Pseudomonadati</taxon>
        <taxon>Pseudomonadota</taxon>
        <taxon>Gammaproteobacteria</taxon>
        <taxon>Alteromonadales</taxon>
        <taxon>Alteromonadaceae</taxon>
        <taxon>Alteromonas/Salinimonas group</taxon>
        <taxon>Alteromonas</taxon>
    </lineage>
</organism>
<keyword evidence="1" id="KW-0677">Repeat</keyword>
<dbReference type="SMART" id="SM00327">
    <property type="entry name" value="VWA"/>
    <property type="match status" value="1"/>
</dbReference>
<keyword evidence="5" id="KW-0812">Transmembrane</keyword>
<keyword evidence="5" id="KW-1133">Transmembrane helix</keyword>
<dbReference type="SUPFAM" id="SSF53300">
    <property type="entry name" value="vWA-like"/>
    <property type="match status" value="1"/>
</dbReference>
<evidence type="ECO:0000256" key="2">
    <source>
        <dbReference type="ARBA" id="ARBA00022803"/>
    </source>
</evidence>
<comment type="caution">
    <text evidence="7">The sequence shown here is derived from an EMBL/GenBank/DDBJ whole genome shotgun (WGS) entry which is preliminary data.</text>
</comment>
<feature type="transmembrane region" description="Helical" evidence="5">
    <location>
        <begin position="12"/>
        <end position="28"/>
    </location>
</feature>
<evidence type="ECO:0000256" key="4">
    <source>
        <dbReference type="SAM" id="MobiDB-lite"/>
    </source>
</evidence>
<evidence type="ECO:0000313" key="8">
    <source>
        <dbReference type="Proteomes" id="UP001142810"/>
    </source>
</evidence>
<sequence>MAIIEQFHFLRPLWFMTLIPLGLLYWLIKQHVSRRSGWQSIVSNHLYRFMVINQGNALSRPPFWLLASGWIIAVVALAGPTWERLPQPVFQVKAGHVIVMDMSLSMRATDLTPDRLTRAKYKAIDLVNAIGEGEMGLVAYAGDAFTISPLTTDAANLTALIPSLRPEIMPVPGSDPFLGIQTASELLANAGYQRGNIYWFTDEIELSQAKELQDYIDKRPYVINVVGTGTPAGAPIKQISGELLKAADGSIVIAKLNESPLRSIAHAGNGVYTTLSTTDSDIKKLLSAVKRPQKKMTEEGNTASDKWREAGPYLVLLLLPLAAYAFRRGLIACFVLVSALSSPDPVFAQPRNAQEPVNTPWYSSPFSNRDQRGLEAFKQEAYDQAASEFISPAWKGAAHYKAGNYQAALEAYSQLNTADGFYNQGNSLARLGKLDEAIEKYAQALAQQPDHADAAHNKALLEELKQQQEQQQQQQQQQNENAEGQQDQPNQQGQQNAQNQQNQQNQQSEETNSASSSQQQDNAAQSSQSDDQQQSKSQQAQSPQPQDNQQRQESETTQPQSAESDGESDNPEEMSDSVATEYSDSLSDEELQRLENIKRRIPDDPAYLLKRKMQLEAQRRQRDRLPANRREW</sequence>
<dbReference type="InterPro" id="IPR013105">
    <property type="entry name" value="TPR_2"/>
</dbReference>
<feature type="transmembrane region" description="Helical" evidence="5">
    <location>
        <begin position="63"/>
        <end position="82"/>
    </location>
</feature>
<keyword evidence="8" id="KW-1185">Reference proteome</keyword>